<keyword evidence="1" id="KW-0175">Coiled coil</keyword>
<evidence type="ECO:0000313" key="4">
    <source>
        <dbReference type="Proteomes" id="UP001240236"/>
    </source>
</evidence>
<organism evidence="3 4">
    <name type="scientific">Catenuloplanes indicus</name>
    <dbReference type="NCBI Taxonomy" id="137267"/>
    <lineage>
        <taxon>Bacteria</taxon>
        <taxon>Bacillati</taxon>
        <taxon>Actinomycetota</taxon>
        <taxon>Actinomycetes</taxon>
        <taxon>Micromonosporales</taxon>
        <taxon>Micromonosporaceae</taxon>
        <taxon>Catenuloplanes</taxon>
    </lineage>
</organism>
<evidence type="ECO:0000256" key="1">
    <source>
        <dbReference type="SAM" id="Coils"/>
    </source>
</evidence>
<proteinExistence type="predicted"/>
<dbReference type="RefSeq" id="WP_307246294.1">
    <property type="nucleotide sequence ID" value="NZ_JAUSUZ010000001.1"/>
</dbReference>
<sequence length="216" mass="22719">MTSYRELIRSLAGIDAEVDAHRAEAHEWYERTVANAEAKYREAEQRAAASGQRVREAGRHDQDIEMRVYDAWGETTSRFGRIGAPPAPVLPPDGDPRGAEEWLMEAQAQLARSGRRPGLPEQTRNILAGLGVLGGVLAGLAGFGVRAAGDSVGGDLAVVLPVLALLLTLALGPIIALLAAKVYADRRGAVLESGAVSVLVVSALITAGLAIVVQNV</sequence>
<name>A0AAE3W6F4_9ACTN</name>
<gene>
    <name evidence="3" type="ORF">J2S42_007045</name>
</gene>
<keyword evidence="2" id="KW-0812">Transmembrane</keyword>
<feature type="transmembrane region" description="Helical" evidence="2">
    <location>
        <begin position="190"/>
        <end position="213"/>
    </location>
</feature>
<dbReference type="AlphaFoldDB" id="A0AAE3W6F4"/>
<evidence type="ECO:0000256" key="2">
    <source>
        <dbReference type="SAM" id="Phobius"/>
    </source>
</evidence>
<dbReference type="Proteomes" id="UP001240236">
    <property type="component" value="Unassembled WGS sequence"/>
</dbReference>
<keyword evidence="2" id="KW-1133">Transmembrane helix</keyword>
<feature type="transmembrane region" description="Helical" evidence="2">
    <location>
        <begin position="125"/>
        <end position="145"/>
    </location>
</feature>
<protein>
    <submittedName>
        <fullName evidence="3">Uncharacterized protein</fullName>
    </submittedName>
</protein>
<comment type="caution">
    <text evidence="3">The sequence shown here is derived from an EMBL/GenBank/DDBJ whole genome shotgun (WGS) entry which is preliminary data.</text>
</comment>
<reference evidence="3 4" key="1">
    <citation type="submission" date="2023-07" db="EMBL/GenBank/DDBJ databases">
        <title>Sequencing the genomes of 1000 actinobacteria strains.</title>
        <authorList>
            <person name="Klenk H.-P."/>
        </authorList>
    </citation>
    <scope>NUCLEOTIDE SEQUENCE [LARGE SCALE GENOMIC DNA]</scope>
    <source>
        <strain evidence="3 4">DSM 44709</strain>
    </source>
</reference>
<feature type="coiled-coil region" evidence="1">
    <location>
        <begin position="26"/>
        <end position="53"/>
    </location>
</feature>
<accession>A0AAE3W6F4</accession>
<feature type="transmembrane region" description="Helical" evidence="2">
    <location>
        <begin position="157"/>
        <end position="178"/>
    </location>
</feature>
<keyword evidence="2" id="KW-0472">Membrane</keyword>
<dbReference type="EMBL" id="JAUSUZ010000001">
    <property type="protein sequence ID" value="MDQ0370376.1"/>
    <property type="molecule type" value="Genomic_DNA"/>
</dbReference>
<keyword evidence="4" id="KW-1185">Reference proteome</keyword>
<evidence type="ECO:0000313" key="3">
    <source>
        <dbReference type="EMBL" id="MDQ0370376.1"/>
    </source>
</evidence>